<dbReference type="EC" id="3.1.3.18" evidence="4"/>
<dbReference type="SFLD" id="SFLDG01135">
    <property type="entry name" value="C1.5.6:_HAD__Beta-PGM__Phospha"/>
    <property type="match status" value="1"/>
</dbReference>
<dbReference type="InterPro" id="IPR041492">
    <property type="entry name" value="HAD_2"/>
</dbReference>
<dbReference type="PANTHER" id="PTHR43434">
    <property type="entry name" value="PHOSPHOGLYCOLATE PHOSPHATASE"/>
    <property type="match status" value="1"/>
</dbReference>
<keyword evidence="6" id="KW-1185">Reference proteome</keyword>
<evidence type="ECO:0000256" key="2">
    <source>
        <dbReference type="ARBA" id="ARBA00004818"/>
    </source>
</evidence>
<dbReference type="InterPro" id="IPR023198">
    <property type="entry name" value="PGP-like_dom2"/>
</dbReference>
<dbReference type="InterPro" id="IPR036412">
    <property type="entry name" value="HAD-like_sf"/>
</dbReference>
<dbReference type="Gene3D" id="1.10.150.240">
    <property type="entry name" value="Putative phosphatase, domain 2"/>
    <property type="match status" value="1"/>
</dbReference>
<dbReference type="Pfam" id="PF13419">
    <property type="entry name" value="HAD_2"/>
    <property type="match status" value="1"/>
</dbReference>
<comment type="similarity">
    <text evidence="3">Belongs to the HAD-like hydrolase superfamily. CbbY/CbbZ/Gph/YieH family.</text>
</comment>
<dbReference type="Proteomes" id="UP000320623">
    <property type="component" value="Unassembled WGS sequence"/>
</dbReference>
<dbReference type="NCBIfam" id="TIGR01549">
    <property type="entry name" value="HAD-SF-IA-v1"/>
    <property type="match status" value="1"/>
</dbReference>
<dbReference type="PANTHER" id="PTHR43434:SF1">
    <property type="entry name" value="PHOSPHOGLYCOLATE PHOSPHATASE"/>
    <property type="match status" value="1"/>
</dbReference>
<sequence length="231" mass="26228">MKIKCVIFDLDGTIAQTNELIFETFNYISRKYTGKVFTPEEIANEFFGPPEEGGIRKLIILYGDDKIKSEEFIREATKEFYSYYEMNHHKAREYEGIRDLLSSLKMAGLKLAIFTGKGRVTTSITLKKLDLEKFFDIIITGDDVKSHKPSGEGIKKILEILNLSPDEAILIGDATSDVKAAREAKVKVISALWDSLAKEKVMDMKPDITVNSIEELKKVLNYLIFKNEVSD</sequence>
<dbReference type="Gene3D" id="3.40.50.1000">
    <property type="entry name" value="HAD superfamily/HAD-like"/>
    <property type="match status" value="1"/>
</dbReference>
<dbReference type="GO" id="GO:0006281">
    <property type="term" value="P:DNA repair"/>
    <property type="evidence" value="ECO:0007669"/>
    <property type="project" value="TreeGrafter"/>
</dbReference>
<dbReference type="SFLD" id="SFLDG01129">
    <property type="entry name" value="C1.5:_HAD__Beta-PGM__Phosphata"/>
    <property type="match status" value="1"/>
</dbReference>
<evidence type="ECO:0000256" key="4">
    <source>
        <dbReference type="ARBA" id="ARBA00013078"/>
    </source>
</evidence>
<evidence type="ECO:0000313" key="6">
    <source>
        <dbReference type="Proteomes" id="UP000320623"/>
    </source>
</evidence>
<dbReference type="RefSeq" id="WP_181180226.1">
    <property type="nucleotide sequence ID" value="NZ_FAOO01000003.1"/>
</dbReference>
<name>A0A0S4MV56_9BACT</name>
<dbReference type="EMBL" id="FAOO01000003">
    <property type="protein sequence ID" value="CUU02842.1"/>
    <property type="molecule type" value="Genomic_DNA"/>
</dbReference>
<evidence type="ECO:0000256" key="3">
    <source>
        <dbReference type="ARBA" id="ARBA00006171"/>
    </source>
</evidence>
<proteinExistence type="inferred from homology"/>
<reference evidence="6" key="1">
    <citation type="submission" date="2015-11" db="EMBL/GenBank/DDBJ databases">
        <authorList>
            <person name="Varghese N."/>
        </authorList>
    </citation>
    <scope>NUCLEOTIDE SEQUENCE [LARGE SCALE GENOMIC DNA]</scope>
</reference>
<dbReference type="NCBIfam" id="TIGR01509">
    <property type="entry name" value="HAD-SF-IA-v3"/>
    <property type="match status" value="1"/>
</dbReference>
<dbReference type="GO" id="GO:0008967">
    <property type="term" value="F:phosphoglycolate phosphatase activity"/>
    <property type="evidence" value="ECO:0007669"/>
    <property type="project" value="UniProtKB-EC"/>
</dbReference>
<dbReference type="PRINTS" id="PR00413">
    <property type="entry name" value="HADHALOGNASE"/>
</dbReference>
<protein>
    <recommendedName>
        <fullName evidence="4">phosphoglycolate phosphatase</fullName>
        <ecNumber evidence="4">3.1.3.18</ecNumber>
    </recommendedName>
</protein>
<dbReference type="InterPro" id="IPR050155">
    <property type="entry name" value="HAD-like_hydrolase_sf"/>
</dbReference>
<dbReference type="InterPro" id="IPR023214">
    <property type="entry name" value="HAD_sf"/>
</dbReference>
<dbReference type="SUPFAM" id="SSF56784">
    <property type="entry name" value="HAD-like"/>
    <property type="match status" value="1"/>
</dbReference>
<dbReference type="InterPro" id="IPR006439">
    <property type="entry name" value="HAD-SF_hydro_IA"/>
</dbReference>
<gene>
    <name evidence="5" type="ORF">JGI1_00600</name>
</gene>
<dbReference type="AlphaFoldDB" id="A0A0S4MV56"/>
<dbReference type="STRING" id="1643428.GCA_001442855_00585"/>
<accession>A0A0S4MV56</accession>
<comment type="pathway">
    <text evidence="2">Organic acid metabolism; glycolate biosynthesis; glycolate from 2-phosphoglycolate: step 1/1.</text>
</comment>
<evidence type="ECO:0000256" key="1">
    <source>
        <dbReference type="ARBA" id="ARBA00000830"/>
    </source>
</evidence>
<organism evidence="5 6">
    <name type="scientific">Candidatus Thermokryptus mobilis</name>
    <dbReference type="NCBI Taxonomy" id="1643428"/>
    <lineage>
        <taxon>Bacteria</taxon>
        <taxon>Pseudomonadati</taxon>
        <taxon>Candidatus Kryptoniota</taxon>
        <taxon>Candidatus Thermokryptus</taxon>
    </lineage>
</organism>
<dbReference type="GO" id="GO:0005829">
    <property type="term" value="C:cytosol"/>
    <property type="evidence" value="ECO:0007669"/>
    <property type="project" value="TreeGrafter"/>
</dbReference>
<evidence type="ECO:0000313" key="5">
    <source>
        <dbReference type="EMBL" id="CUU02842.1"/>
    </source>
</evidence>
<dbReference type="SFLD" id="SFLDS00003">
    <property type="entry name" value="Haloacid_Dehalogenase"/>
    <property type="match status" value="1"/>
</dbReference>
<comment type="catalytic activity">
    <reaction evidence="1">
        <text>2-phosphoglycolate + H2O = glycolate + phosphate</text>
        <dbReference type="Rhea" id="RHEA:14369"/>
        <dbReference type="ChEBI" id="CHEBI:15377"/>
        <dbReference type="ChEBI" id="CHEBI:29805"/>
        <dbReference type="ChEBI" id="CHEBI:43474"/>
        <dbReference type="ChEBI" id="CHEBI:58033"/>
        <dbReference type="EC" id="3.1.3.18"/>
    </reaction>
</comment>